<evidence type="ECO:0000256" key="2">
    <source>
        <dbReference type="ARBA" id="ARBA00009370"/>
    </source>
</evidence>
<proteinExistence type="inferred from homology"/>
<feature type="domain" description="Peptidase S26" evidence="6">
    <location>
        <begin position="445"/>
        <end position="480"/>
    </location>
</feature>
<reference evidence="7" key="1">
    <citation type="submission" date="2018-06" db="EMBL/GenBank/DDBJ databases">
        <authorList>
            <person name="Zhirakovskaya E."/>
        </authorList>
    </citation>
    <scope>NUCLEOTIDE SEQUENCE</scope>
</reference>
<evidence type="ECO:0000313" key="7">
    <source>
        <dbReference type="EMBL" id="VAW27288.1"/>
    </source>
</evidence>
<dbReference type="PANTHER" id="PTHR43390">
    <property type="entry name" value="SIGNAL PEPTIDASE I"/>
    <property type="match status" value="1"/>
</dbReference>
<dbReference type="CDD" id="cd06530">
    <property type="entry name" value="S26_SPase_I"/>
    <property type="match status" value="2"/>
</dbReference>
<dbReference type="PANTHER" id="PTHR43390:SF1">
    <property type="entry name" value="CHLOROPLAST PROCESSING PEPTIDASE"/>
    <property type="match status" value="1"/>
</dbReference>
<protein>
    <recommendedName>
        <fullName evidence="3">signal peptidase I</fullName>
        <ecNumber evidence="3">3.4.21.89</ecNumber>
    </recommendedName>
</protein>
<comment type="similarity">
    <text evidence="2">Belongs to the peptidase S26 family.</text>
</comment>
<dbReference type="EMBL" id="UOET01000092">
    <property type="protein sequence ID" value="VAW27288.1"/>
    <property type="molecule type" value="Genomic_DNA"/>
</dbReference>
<dbReference type="AlphaFoldDB" id="A0A3B0UA12"/>
<accession>A0A3B0UA12</accession>
<dbReference type="PROSITE" id="PS00761">
    <property type="entry name" value="SPASE_I_3"/>
    <property type="match status" value="1"/>
</dbReference>
<dbReference type="Gene3D" id="2.10.109.10">
    <property type="entry name" value="Umud Fragment, subunit A"/>
    <property type="match status" value="2"/>
</dbReference>
<dbReference type="PRINTS" id="PR00727">
    <property type="entry name" value="LEADERPTASE"/>
</dbReference>
<keyword evidence="5" id="KW-1133">Transmembrane helix</keyword>
<gene>
    <name evidence="7" type="ORF">MNBD_BACTEROID07-1187</name>
</gene>
<name>A0A3B0UA12_9ZZZZ</name>
<dbReference type="GO" id="GO:0016020">
    <property type="term" value="C:membrane"/>
    <property type="evidence" value="ECO:0007669"/>
    <property type="project" value="InterPro"/>
</dbReference>
<dbReference type="NCBIfam" id="TIGR02227">
    <property type="entry name" value="sigpep_I_bact"/>
    <property type="match status" value="2"/>
</dbReference>
<dbReference type="InterPro" id="IPR036286">
    <property type="entry name" value="LexA/Signal_pep-like_sf"/>
</dbReference>
<dbReference type="GO" id="GO:0006465">
    <property type="term" value="P:signal peptide processing"/>
    <property type="evidence" value="ECO:0007669"/>
    <property type="project" value="InterPro"/>
</dbReference>
<evidence type="ECO:0000256" key="3">
    <source>
        <dbReference type="ARBA" id="ARBA00013208"/>
    </source>
</evidence>
<dbReference type="Pfam" id="PF10502">
    <property type="entry name" value="Peptidase_S26"/>
    <property type="match status" value="2"/>
</dbReference>
<dbReference type="GO" id="GO:0004252">
    <property type="term" value="F:serine-type endopeptidase activity"/>
    <property type="evidence" value="ECO:0007669"/>
    <property type="project" value="InterPro"/>
</dbReference>
<feature type="domain" description="Peptidase S26" evidence="6">
    <location>
        <begin position="123"/>
        <end position="312"/>
    </location>
</feature>
<feature type="transmembrane region" description="Helical" evidence="5">
    <location>
        <begin position="50"/>
        <end position="71"/>
    </location>
</feature>
<dbReference type="Pfam" id="PF18936">
    <property type="entry name" value="DUF5684"/>
    <property type="match status" value="1"/>
</dbReference>
<evidence type="ECO:0000256" key="1">
    <source>
        <dbReference type="ARBA" id="ARBA00000677"/>
    </source>
</evidence>
<feature type="transmembrane region" description="Helical" evidence="5">
    <location>
        <begin position="128"/>
        <end position="149"/>
    </location>
</feature>
<keyword evidence="5" id="KW-0472">Membrane</keyword>
<sequence>MIELLIFIPLSFTLPTIFLWAQFAKAGRSGWETLVPFYNLYVFLRIIKKPLWWYFLLVFPFINVFMYMLMLVEMAKCFGKYSLGEQFFAVVFPFFYFPWIAFREEGQFLDPETRKEPRKSAAREWTDAIIFAVVAATIIRTFLIEAYTIPTSSMEKSLLVGDYLFVSKIAYGPKVPNTPLSFPFVHHTMPFTKHMKSYLTWIELPYWRLPGLETVHRNDAVVFNYPDGDTVSTRFQSNISYYSLVKEYGRKRVWSDKKDFGNIIYRPVDKRENFIKRCIGLPGDSLQIISRKVLINGKENHDPGKKEFEYRVYTDGHSINPIILDRLNITEGGRTSNPGQFVYMLTDEARDALKKLPIVKRIEVFNISKGIRDPEIFPFSNYYKWNRDNYGPIYIPKKGATVALNMRVLPFYKRIIRVYEGNKLKVENGRIYINGKVASHYTFKMNYYWMMGDNRDNSADSRYWGFVPENHIEGKAVFIWLSLDPHKSILDGKIRWNRLFTFVK</sequence>
<comment type="catalytic activity">
    <reaction evidence="1">
        <text>Cleavage of hydrophobic, N-terminal signal or leader sequences from secreted and periplasmic proteins.</text>
        <dbReference type="EC" id="3.4.21.89"/>
    </reaction>
</comment>
<evidence type="ECO:0000259" key="6">
    <source>
        <dbReference type="Pfam" id="PF10502"/>
    </source>
</evidence>
<dbReference type="InterPro" id="IPR019758">
    <property type="entry name" value="Pept_S26A_signal_pept_1_CS"/>
</dbReference>
<keyword evidence="4 7" id="KW-0378">Hydrolase</keyword>
<dbReference type="EC" id="3.4.21.89" evidence="3"/>
<evidence type="ECO:0000256" key="4">
    <source>
        <dbReference type="ARBA" id="ARBA00022801"/>
    </source>
</evidence>
<dbReference type="InterPro" id="IPR019533">
    <property type="entry name" value="Peptidase_S26"/>
</dbReference>
<dbReference type="GO" id="GO:0009003">
    <property type="term" value="F:signal peptidase activity"/>
    <property type="evidence" value="ECO:0007669"/>
    <property type="project" value="UniProtKB-EC"/>
</dbReference>
<dbReference type="InterPro" id="IPR000223">
    <property type="entry name" value="Pept_S26A_signal_pept_1"/>
</dbReference>
<evidence type="ECO:0000256" key="5">
    <source>
        <dbReference type="SAM" id="Phobius"/>
    </source>
</evidence>
<dbReference type="SUPFAM" id="SSF51306">
    <property type="entry name" value="LexA/Signal peptidase"/>
    <property type="match status" value="1"/>
</dbReference>
<dbReference type="InterPro" id="IPR043739">
    <property type="entry name" value="DUF5684"/>
</dbReference>
<organism evidence="7">
    <name type="scientific">hydrothermal vent metagenome</name>
    <dbReference type="NCBI Taxonomy" id="652676"/>
    <lineage>
        <taxon>unclassified sequences</taxon>
        <taxon>metagenomes</taxon>
        <taxon>ecological metagenomes</taxon>
    </lineage>
</organism>
<keyword evidence="5" id="KW-0812">Transmembrane</keyword>